<dbReference type="AlphaFoldDB" id="A0AAN9B9N5"/>
<protein>
    <submittedName>
        <fullName evidence="2">Uncharacterized protein</fullName>
    </submittedName>
</protein>
<name>A0AAN9B9N5_9CAEN</name>
<sequence length="195" mass="19822">MEEGGVQSAASSLVAKSLESRDNPFLPGGDLSKEAEELLKKATIVRDKFYLNQEGKYVQHSSPEHYDPSKAHHPTGDTSYDAADGTLLANANNNNAAAAAAAVLEERISPSSASKAQAGIAPAPGEAVPRVNGKAGDGVVGGTSPDGVRLEVGGSPTADGSRGVGNDNAGAAPGVGGDQQDKDKAKRRPKCCTVM</sequence>
<evidence type="ECO:0000256" key="1">
    <source>
        <dbReference type="SAM" id="MobiDB-lite"/>
    </source>
</evidence>
<keyword evidence="3" id="KW-1185">Reference proteome</keyword>
<comment type="caution">
    <text evidence="2">The sequence shown here is derived from an EMBL/GenBank/DDBJ whole genome shotgun (WGS) entry which is preliminary data.</text>
</comment>
<gene>
    <name evidence="2" type="ORF">V1264_023497</name>
</gene>
<evidence type="ECO:0000313" key="2">
    <source>
        <dbReference type="EMBL" id="KAK7100569.1"/>
    </source>
</evidence>
<reference evidence="2 3" key="1">
    <citation type="submission" date="2024-02" db="EMBL/GenBank/DDBJ databases">
        <title>Chromosome-scale genome assembly of the rough periwinkle Littorina saxatilis.</title>
        <authorList>
            <person name="De Jode A."/>
            <person name="Faria R."/>
            <person name="Formenti G."/>
            <person name="Sims Y."/>
            <person name="Smith T.P."/>
            <person name="Tracey A."/>
            <person name="Wood J.M.D."/>
            <person name="Zagrodzka Z.B."/>
            <person name="Johannesson K."/>
            <person name="Butlin R.K."/>
            <person name="Leder E.H."/>
        </authorList>
    </citation>
    <scope>NUCLEOTIDE SEQUENCE [LARGE SCALE GENOMIC DNA]</scope>
    <source>
        <strain evidence="2">Snail1</strain>
        <tissue evidence="2">Muscle</tissue>
    </source>
</reference>
<evidence type="ECO:0000313" key="3">
    <source>
        <dbReference type="Proteomes" id="UP001374579"/>
    </source>
</evidence>
<feature type="region of interest" description="Disordered" evidence="1">
    <location>
        <begin position="56"/>
        <end position="83"/>
    </location>
</feature>
<feature type="compositionally biased region" description="Basic residues" evidence="1">
    <location>
        <begin position="185"/>
        <end position="195"/>
    </location>
</feature>
<accession>A0AAN9B9N5</accession>
<dbReference type="Proteomes" id="UP001374579">
    <property type="component" value="Unassembled WGS sequence"/>
</dbReference>
<organism evidence="2 3">
    <name type="scientific">Littorina saxatilis</name>
    <dbReference type="NCBI Taxonomy" id="31220"/>
    <lineage>
        <taxon>Eukaryota</taxon>
        <taxon>Metazoa</taxon>
        <taxon>Spiralia</taxon>
        <taxon>Lophotrochozoa</taxon>
        <taxon>Mollusca</taxon>
        <taxon>Gastropoda</taxon>
        <taxon>Caenogastropoda</taxon>
        <taxon>Littorinimorpha</taxon>
        <taxon>Littorinoidea</taxon>
        <taxon>Littorinidae</taxon>
        <taxon>Littorina</taxon>
    </lineage>
</organism>
<feature type="region of interest" description="Disordered" evidence="1">
    <location>
        <begin position="113"/>
        <end position="195"/>
    </location>
</feature>
<dbReference type="EMBL" id="JBAMIC010000011">
    <property type="protein sequence ID" value="KAK7100569.1"/>
    <property type="molecule type" value="Genomic_DNA"/>
</dbReference>
<proteinExistence type="predicted"/>
<feature type="region of interest" description="Disordered" evidence="1">
    <location>
        <begin position="1"/>
        <end position="31"/>
    </location>
</feature>